<proteinExistence type="predicted"/>
<accession>A0ACC0B3K8</accession>
<protein>
    <submittedName>
        <fullName evidence="1">Uncharacterized protein</fullName>
    </submittedName>
</protein>
<sequence>MGNSKRKQEIYISSQGIEKEESMKPALLEKSSMVNELLQARIEIDENVEIHVEEETSKKDPRNFVSEKHIERKEYIEIKEKERVEEKESLDEESCFFDYISSLFEERENDKCVQEKENALEKNERTKKMRVEDRRNMEKELGPILEDLSISLSLNPSYFIISVMFDPSCYGFVNLDDTSLVELNIVGFALELDRNSLQHVCTIISTRGRRHTVEFEGQAENIGGKLILCYRDLTELYG</sequence>
<keyword evidence="2" id="KW-1185">Reference proteome</keyword>
<dbReference type="EMBL" id="CM044704">
    <property type="protein sequence ID" value="KAI5667230.1"/>
    <property type="molecule type" value="Genomic_DNA"/>
</dbReference>
<comment type="caution">
    <text evidence="1">The sequence shown here is derived from an EMBL/GenBank/DDBJ whole genome shotgun (WGS) entry which is preliminary data.</text>
</comment>
<organism evidence="1 2">
    <name type="scientific">Catharanthus roseus</name>
    <name type="common">Madagascar periwinkle</name>
    <name type="synonym">Vinca rosea</name>
    <dbReference type="NCBI Taxonomy" id="4058"/>
    <lineage>
        <taxon>Eukaryota</taxon>
        <taxon>Viridiplantae</taxon>
        <taxon>Streptophyta</taxon>
        <taxon>Embryophyta</taxon>
        <taxon>Tracheophyta</taxon>
        <taxon>Spermatophyta</taxon>
        <taxon>Magnoliopsida</taxon>
        <taxon>eudicotyledons</taxon>
        <taxon>Gunneridae</taxon>
        <taxon>Pentapetalae</taxon>
        <taxon>asterids</taxon>
        <taxon>lamiids</taxon>
        <taxon>Gentianales</taxon>
        <taxon>Apocynaceae</taxon>
        <taxon>Rauvolfioideae</taxon>
        <taxon>Vinceae</taxon>
        <taxon>Catharanthinae</taxon>
        <taxon>Catharanthus</taxon>
    </lineage>
</organism>
<reference evidence="2" key="1">
    <citation type="journal article" date="2023" name="Nat. Plants">
        <title>Single-cell RNA sequencing provides a high-resolution roadmap for understanding the multicellular compartmentation of specialized metabolism.</title>
        <authorList>
            <person name="Sun S."/>
            <person name="Shen X."/>
            <person name="Li Y."/>
            <person name="Li Y."/>
            <person name="Wang S."/>
            <person name="Li R."/>
            <person name="Zhang H."/>
            <person name="Shen G."/>
            <person name="Guo B."/>
            <person name="Wei J."/>
            <person name="Xu J."/>
            <person name="St-Pierre B."/>
            <person name="Chen S."/>
            <person name="Sun C."/>
        </authorList>
    </citation>
    <scope>NUCLEOTIDE SEQUENCE [LARGE SCALE GENOMIC DNA]</scope>
</reference>
<gene>
    <name evidence="1" type="ORF">M9H77_17083</name>
</gene>
<name>A0ACC0B3K8_CATRO</name>
<dbReference type="Proteomes" id="UP001060085">
    <property type="component" value="Linkage Group LG04"/>
</dbReference>
<evidence type="ECO:0000313" key="1">
    <source>
        <dbReference type="EMBL" id="KAI5667230.1"/>
    </source>
</evidence>
<evidence type="ECO:0000313" key="2">
    <source>
        <dbReference type="Proteomes" id="UP001060085"/>
    </source>
</evidence>